<name>A0A2P7S504_9HYPH</name>
<proteinExistence type="predicted"/>
<comment type="caution">
    <text evidence="1">The sequence shown here is derived from an EMBL/GenBank/DDBJ whole genome shotgun (WGS) entry which is preliminary data.</text>
</comment>
<dbReference type="RefSeq" id="WP_106773585.1">
    <property type="nucleotide sequence ID" value="NZ_PXYK01000017.1"/>
</dbReference>
<dbReference type="EMBL" id="PXYK01000017">
    <property type="protein sequence ID" value="PSJ57522.1"/>
    <property type="molecule type" value="Genomic_DNA"/>
</dbReference>
<dbReference type="AlphaFoldDB" id="A0A2P7S504"/>
<accession>A0A2P7S504</accession>
<keyword evidence="2" id="KW-1185">Reference proteome</keyword>
<evidence type="ECO:0008006" key="3">
    <source>
        <dbReference type="Google" id="ProtNLM"/>
    </source>
</evidence>
<evidence type="ECO:0000313" key="2">
    <source>
        <dbReference type="Proteomes" id="UP000241229"/>
    </source>
</evidence>
<dbReference type="Proteomes" id="UP000241229">
    <property type="component" value="Unassembled WGS sequence"/>
</dbReference>
<evidence type="ECO:0000313" key="1">
    <source>
        <dbReference type="EMBL" id="PSJ57522.1"/>
    </source>
</evidence>
<organism evidence="1 2">
    <name type="scientific">Kumtagia ephedrae</name>
    <dbReference type="NCBI Taxonomy" id="2116701"/>
    <lineage>
        <taxon>Bacteria</taxon>
        <taxon>Pseudomonadati</taxon>
        <taxon>Pseudomonadota</taxon>
        <taxon>Alphaproteobacteria</taxon>
        <taxon>Hyphomicrobiales</taxon>
        <taxon>Phyllobacteriaceae</taxon>
        <taxon>Kumtagia</taxon>
    </lineage>
</organism>
<reference evidence="1 2" key="1">
    <citation type="submission" date="2018-03" db="EMBL/GenBank/DDBJ databases">
        <title>The draft genome of Mesorhizobium sp. 6GN-30.</title>
        <authorList>
            <person name="Liu L."/>
            <person name="Li L."/>
            <person name="Wang T."/>
            <person name="Zhang X."/>
            <person name="Liang L."/>
        </authorList>
    </citation>
    <scope>NUCLEOTIDE SEQUENCE [LARGE SCALE GENOMIC DNA]</scope>
    <source>
        <strain evidence="1 2">6GN30</strain>
    </source>
</reference>
<sequence>MEAKEAVKAAKRYVIDLLADEQVSNLGLEEIELSGKVWNITLGFSRPWDQGTVFPPRDTKRDYRVVRLRDSDGEILSIKRLEGVN</sequence>
<dbReference type="OrthoDB" id="9155172at2"/>
<gene>
    <name evidence="1" type="ORF">C7I84_17940</name>
</gene>
<protein>
    <recommendedName>
        <fullName evidence="3">PepSY domain-containing protein</fullName>
    </recommendedName>
</protein>